<dbReference type="PANTHER" id="PTHR47642:SF5">
    <property type="entry name" value="ATP-DEPENDENT DNA HELICASE"/>
    <property type="match status" value="1"/>
</dbReference>
<dbReference type="InterPro" id="IPR051055">
    <property type="entry name" value="PIF1_helicase"/>
</dbReference>
<evidence type="ECO:0000313" key="4">
    <source>
        <dbReference type="Proteomes" id="UP001163850"/>
    </source>
</evidence>
<proteinExistence type="inferred from homology"/>
<keyword evidence="1" id="KW-0233">DNA recombination</keyword>
<dbReference type="GO" id="GO:0006281">
    <property type="term" value="P:DNA repair"/>
    <property type="evidence" value="ECO:0007669"/>
    <property type="project" value="UniProtKB-KW"/>
</dbReference>
<dbReference type="PANTHER" id="PTHR47642">
    <property type="entry name" value="ATP-DEPENDENT DNA HELICASE"/>
    <property type="match status" value="1"/>
</dbReference>
<organism evidence="3 4">
    <name type="scientific">Lentinula detonsa</name>
    <dbReference type="NCBI Taxonomy" id="2804962"/>
    <lineage>
        <taxon>Eukaryota</taxon>
        <taxon>Fungi</taxon>
        <taxon>Dikarya</taxon>
        <taxon>Basidiomycota</taxon>
        <taxon>Agaricomycotina</taxon>
        <taxon>Agaricomycetes</taxon>
        <taxon>Agaricomycetidae</taxon>
        <taxon>Agaricales</taxon>
        <taxon>Marasmiineae</taxon>
        <taxon>Omphalotaceae</taxon>
        <taxon>Lentinula</taxon>
    </lineage>
</organism>
<dbReference type="EMBL" id="MU801963">
    <property type="protein sequence ID" value="KAJ3985394.1"/>
    <property type="molecule type" value="Genomic_DNA"/>
</dbReference>
<keyword evidence="1" id="KW-0067">ATP-binding</keyword>
<sequence>MIDGRLFDKLEAIGRLVRRKSLPFGGIQLVISGDFFQLPPVPDKSHKFKMPSVFAFDAESWPRCIKTVILLTHVFRQRDQAFIDILAAMRIGKLSDEQNKTLHALQRTINYSDGVEPCHL</sequence>
<comment type="catalytic activity">
    <reaction evidence="1">
        <text>ATP + H2O = ADP + phosphate + H(+)</text>
        <dbReference type="Rhea" id="RHEA:13065"/>
        <dbReference type="ChEBI" id="CHEBI:15377"/>
        <dbReference type="ChEBI" id="CHEBI:15378"/>
        <dbReference type="ChEBI" id="CHEBI:30616"/>
        <dbReference type="ChEBI" id="CHEBI:43474"/>
        <dbReference type="ChEBI" id="CHEBI:456216"/>
        <dbReference type="EC" id="5.6.2.3"/>
    </reaction>
</comment>
<dbReference type="EC" id="5.6.2.3" evidence="1"/>
<evidence type="ECO:0000256" key="1">
    <source>
        <dbReference type="RuleBase" id="RU363044"/>
    </source>
</evidence>
<dbReference type="GO" id="GO:0006310">
    <property type="term" value="P:DNA recombination"/>
    <property type="evidence" value="ECO:0007669"/>
    <property type="project" value="UniProtKB-KW"/>
</dbReference>
<evidence type="ECO:0000313" key="3">
    <source>
        <dbReference type="EMBL" id="KAJ3985394.1"/>
    </source>
</evidence>
<comment type="caution">
    <text evidence="3">The sequence shown here is derived from an EMBL/GenBank/DDBJ whole genome shotgun (WGS) entry which is preliminary data.</text>
</comment>
<gene>
    <name evidence="3" type="ORF">F5890DRAFT_1158061</name>
</gene>
<keyword evidence="1" id="KW-0378">Hydrolase</keyword>
<reference evidence="3" key="1">
    <citation type="submission" date="2022-08" db="EMBL/GenBank/DDBJ databases">
        <authorList>
            <consortium name="DOE Joint Genome Institute"/>
            <person name="Min B."/>
            <person name="Riley R."/>
            <person name="Sierra-Patev S."/>
            <person name="Naranjo-Ortiz M."/>
            <person name="Looney B."/>
            <person name="Konkel Z."/>
            <person name="Slot J.C."/>
            <person name="Sakamoto Y."/>
            <person name="Steenwyk J.L."/>
            <person name="Rokas A."/>
            <person name="Carro J."/>
            <person name="Camarero S."/>
            <person name="Ferreira P."/>
            <person name="Molpeceres G."/>
            <person name="Ruiz-Duenas F.J."/>
            <person name="Serrano A."/>
            <person name="Henrissat B."/>
            <person name="Drula E."/>
            <person name="Hughes K.W."/>
            <person name="Mata J.L."/>
            <person name="Ishikawa N.K."/>
            <person name="Vargas-Isla R."/>
            <person name="Ushijima S."/>
            <person name="Smith C.A."/>
            <person name="Ahrendt S."/>
            <person name="Andreopoulos W."/>
            <person name="He G."/>
            <person name="Labutti K."/>
            <person name="Lipzen A."/>
            <person name="Ng V."/>
            <person name="Sandor L."/>
            <person name="Barry K."/>
            <person name="Martinez A.T."/>
            <person name="Xiao Y."/>
            <person name="Gibbons J.G."/>
            <person name="Terashima K."/>
            <person name="Hibbett D.S."/>
            <person name="Grigoriev I.V."/>
        </authorList>
    </citation>
    <scope>NUCLEOTIDE SEQUENCE</scope>
    <source>
        <strain evidence="3">TFB7829</strain>
    </source>
</reference>
<comment type="cofactor">
    <cofactor evidence="1">
        <name>Mg(2+)</name>
        <dbReference type="ChEBI" id="CHEBI:18420"/>
    </cofactor>
</comment>
<dbReference type="GO" id="GO:0043139">
    <property type="term" value="F:5'-3' DNA helicase activity"/>
    <property type="evidence" value="ECO:0007669"/>
    <property type="project" value="UniProtKB-EC"/>
</dbReference>
<dbReference type="GO" id="GO:0016787">
    <property type="term" value="F:hydrolase activity"/>
    <property type="evidence" value="ECO:0007669"/>
    <property type="project" value="UniProtKB-KW"/>
</dbReference>
<protein>
    <recommendedName>
        <fullName evidence="1">ATP-dependent DNA helicase</fullName>
        <ecNumber evidence="1">5.6.2.3</ecNumber>
    </recommendedName>
</protein>
<dbReference type="AlphaFoldDB" id="A0AA38Q0V3"/>
<keyword evidence="1" id="KW-0547">Nucleotide-binding</keyword>
<dbReference type="GO" id="GO:0000723">
    <property type="term" value="P:telomere maintenance"/>
    <property type="evidence" value="ECO:0007669"/>
    <property type="project" value="InterPro"/>
</dbReference>
<dbReference type="Pfam" id="PF05970">
    <property type="entry name" value="PIF1"/>
    <property type="match status" value="1"/>
</dbReference>
<keyword evidence="1" id="KW-0234">DNA repair</keyword>
<dbReference type="GO" id="GO:0005524">
    <property type="term" value="F:ATP binding"/>
    <property type="evidence" value="ECO:0007669"/>
    <property type="project" value="UniProtKB-KW"/>
</dbReference>
<name>A0AA38Q0V3_9AGAR</name>
<dbReference type="Proteomes" id="UP001163850">
    <property type="component" value="Unassembled WGS sequence"/>
</dbReference>
<dbReference type="InterPro" id="IPR010285">
    <property type="entry name" value="DNA_helicase_pif1-like_DEAD"/>
</dbReference>
<dbReference type="InterPro" id="IPR027417">
    <property type="entry name" value="P-loop_NTPase"/>
</dbReference>
<accession>A0AA38Q0V3</accession>
<keyword evidence="1 3" id="KW-0347">Helicase</keyword>
<feature type="domain" description="DNA helicase Pif1-like DEAD-box helicase" evidence="2">
    <location>
        <begin position="1"/>
        <end position="99"/>
    </location>
</feature>
<keyword evidence="1" id="KW-0227">DNA damage</keyword>
<comment type="similarity">
    <text evidence="1">Belongs to the helicase family.</text>
</comment>
<evidence type="ECO:0000259" key="2">
    <source>
        <dbReference type="Pfam" id="PF05970"/>
    </source>
</evidence>
<dbReference type="SUPFAM" id="SSF52540">
    <property type="entry name" value="P-loop containing nucleoside triphosphate hydrolases"/>
    <property type="match status" value="1"/>
</dbReference>
<dbReference type="Gene3D" id="3.40.50.300">
    <property type="entry name" value="P-loop containing nucleotide triphosphate hydrolases"/>
    <property type="match status" value="1"/>
</dbReference>